<feature type="transmembrane region" description="Helical" evidence="1">
    <location>
        <begin position="31"/>
        <end position="60"/>
    </location>
</feature>
<keyword evidence="3" id="KW-1185">Reference proteome</keyword>
<dbReference type="EMBL" id="FMZB01000001">
    <property type="protein sequence ID" value="SDC09608.1"/>
    <property type="molecule type" value="Genomic_DNA"/>
</dbReference>
<keyword evidence="1" id="KW-1133">Transmembrane helix</keyword>
<reference evidence="3" key="1">
    <citation type="submission" date="2016-10" db="EMBL/GenBank/DDBJ databases">
        <authorList>
            <person name="Varghese N."/>
            <person name="Submissions S."/>
        </authorList>
    </citation>
    <scope>NUCLEOTIDE SEQUENCE [LARGE SCALE GENOMIC DNA]</scope>
    <source>
        <strain evidence="3">DSM 21620</strain>
    </source>
</reference>
<gene>
    <name evidence="2" type="ORF">SAMN05421663_101377</name>
</gene>
<evidence type="ECO:0000313" key="2">
    <source>
        <dbReference type="EMBL" id="SDC09608.1"/>
    </source>
</evidence>
<dbReference type="RefSeq" id="WP_244499206.1">
    <property type="nucleotide sequence ID" value="NZ_FMZB01000001.1"/>
</dbReference>
<name>A0A1G6IT14_9BACI</name>
<keyword evidence="1" id="KW-0472">Membrane</keyword>
<organism evidence="2 3">
    <name type="scientific">Terribacillus halophilus</name>
    <dbReference type="NCBI Taxonomy" id="361279"/>
    <lineage>
        <taxon>Bacteria</taxon>
        <taxon>Bacillati</taxon>
        <taxon>Bacillota</taxon>
        <taxon>Bacilli</taxon>
        <taxon>Bacillales</taxon>
        <taxon>Bacillaceae</taxon>
        <taxon>Terribacillus</taxon>
    </lineage>
</organism>
<evidence type="ECO:0000256" key="1">
    <source>
        <dbReference type="SAM" id="Phobius"/>
    </source>
</evidence>
<sequence>MEFKRTPLVAALLSFLFAGLGQYYNQQNLKGTLFVLINLINLFLMWFVVGLFTYFIFWIYTIYDAYKMAKRANMKLARQSGQIEPSTN</sequence>
<proteinExistence type="predicted"/>
<dbReference type="AlphaFoldDB" id="A0A1G6IT14"/>
<keyword evidence="1" id="KW-0812">Transmembrane</keyword>
<dbReference type="Proteomes" id="UP000198666">
    <property type="component" value="Unassembled WGS sequence"/>
</dbReference>
<evidence type="ECO:0008006" key="4">
    <source>
        <dbReference type="Google" id="ProtNLM"/>
    </source>
</evidence>
<protein>
    <recommendedName>
        <fullName evidence="4">TM2 domain-containing protein</fullName>
    </recommendedName>
</protein>
<evidence type="ECO:0000313" key="3">
    <source>
        <dbReference type="Proteomes" id="UP000198666"/>
    </source>
</evidence>
<accession>A0A1G6IT14</accession>